<protein>
    <recommendedName>
        <fullName evidence="4">Endoplasmic reticulum junction formation protein lunapark</fullName>
    </recommendedName>
</protein>
<dbReference type="GeneTree" id="ENSGT00390000001859"/>
<evidence type="ECO:0000256" key="5">
    <source>
        <dbReference type="SAM" id="MobiDB-lite"/>
    </source>
</evidence>
<keyword evidence="4" id="KW-0479">Metal-binding</keyword>
<reference evidence="7" key="3">
    <citation type="submission" date="2025-09" db="UniProtKB">
        <authorList>
            <consortium name="Ensembl"/>
        </authorList>
    </citation>
    <scope>IDENTIFICATION</scope>
</reference>
<keyword evidence="4" id="KW-0472">Membrane</keyword>
<keyword evidence="8" id="KW-1185">Reference proteome</keyword>
<dbReference type="AlphaFoldDB" id="A0A8C7RK08"/>
<evidence type="ECO:0000256" key="2">
    <source>
        <dbReference type="ARBA" id="ARBA00009940"/>
    </source>
</evidence>
<name>A0A8C7RK08_ONCMY</name>
<feature type="region of interest" description="Disordered" evidence="5">
    <location>
        <begin position="161"/>
        <end position="195"/>
    </location>
</feature>
<keyword evidence="4" id="KW-0256">Endoplasmic reticulum</keyword>
<dbReference type="GO" id="GO:0042802">
    <property type="term" value="F:identical protein binding"/>
    <property type="evidence" value="ECO:0007669"/>
    <property type="project" value="UniProtKB-UniRule"/>
</dbReference>
<evidence type="ECO:0000256" key="3">
    <source>
        <dbReference type="ARBA" id="ARBA00047002"/>
    </source>
</evidence>
<feature type="region of interest" description="Disordered" evidence="5">
    <location>
        <begin position="206"/>
        <end position="225"/>
    </location>
</feature>
<keyword evidence="4" id="KW-0863">Zinc-finger</keyword>
<evidence type="ECO:0000313" key="7">
    <source>
        <dbReference type="Ensembl" id="ENSOMYP00000053598.2"/>
    </source>
</evidence>
<dbReference type="GO" id="GO:0098826">
    <property type="term" value="C:endoplasmic reticulum tubular network membrane"/>
    <property type="evidence" value="ECO:0007669"/>
    <property type="project" value="UniProtKB-UniRule"/>
</dbReference>
<dbReference type="InterPro" id="IPR019273">
    <property type="entry name" value="Lunapark_Znf"/>
</dbReference>
<comment type="similarity">
    <text evidence="2 4">Belongs to the lunapark family.</text>
</comment>
<comment type="function">
    <text evidence="4">Plays a role in determining ER morphology.</text>
</comment>
<evidence type="ECO:0000256" key="4">
    <source>
        <dbReference type="RuleBase" id="RU367073"/>
    </source>
</evidence>
<keyword evidence="4" id="KW-0862">Zinc</keyword>
<comment type="subcellular location">
    <subcellularLocation>
        <location evidence="1 4">Endoplasmic reticulum membrane</location>
        <topology evidence="1 4">Multi-pass membrane protein</topology>
        <orientation evidence="1 4">Cytoplasmic side</orientation>
    </subcellularLocation>
</comment>
<dbReference type="GO" id="GO:0071788">
    <property type="term" value="P:endoplasmic reticulum tubular network maintenance"/>
    <property type="evidence" value="ECO:0007669"/>
    <property type="project" value="UniProtKB-UniRule"/>
</dbReference>
<comment type="domain">
    <text evidence="4">The C4-type zinc finger motif is necessary both for its ER three-way tubular junction localization and formation.</text>
</comment>
<evidence type="ECO:0000256" key="1">
    <source>
        <dbReference type="ARBA" id="ARBA00004215"/>
    </source>
</evidence>
<feature type="compositionally biased region" description="Polar residues" evidence="5">
    <location>
        <begin position="164"/>
        <end position="177"/>
    </location>
</feature>
<dbReference type="GO" id="GO:1903373">
    <property type="term" value="P:positive regulation of endoplasmic reticulum tubular network organization"/>
    <property type="evidence" value="ECO:0007669"/>
    <property type="project" value="UniProtKB-UniRule"/>
</dbReference>
<feature type="compositionally biased region" description="Pro residues" evidence="5">
    <location>
        <begin position="350"/>
        <end position="366"/>
    </location>
</feature>
<dbReference type="InterPro" id="IPR040115">
    <property type="entry name" value="Lnp"/>
</dbReference>
<feature type="domain" description="Lunapark zinc ribbon" evidence="6">
    <location>
        <begin position="273"/>
        <end position="322"/>
    </location>
</feature>
<gene>
    <name evidence="7" type="primary">LNPK</name>
</gene>
<feature type="transmembrane region" description="Helical" evidence="4">
    <location>
        <begin position="89"/>
        <end position="108"/>
    </location>
</feature>
<dbReference type="Ensembl" id="ENSOMYT00000058314.2">
    <property type="protein sequence ID" value="ENSOMYP00000053598.2"/>
    <property type="gene ID" value="ENSOMYG00000024451.2"/>
</dbReference>
<feature type="region of interest" description="Disordered" evidence="5">
    <location>
        <begin position="329"/>
        <end position="375"/>
    </location>
</feature>
<reference evidence="7" key="1">
    <citation type="submission" date="2020-07" db="EMBL/GenBank/DDBJ databases">
        <title>A long reads based de novo assembly of the rainbow trout Arlee double haploid line genome.</title>
        <authorList>
            <person name="Gao G."/>
            <person name="Palti Y."/>
        </authorList>
    </citation>
    <scope>NUCLEOTIDE SEQUENCE [LARGE SCALE GENOMIC DNA]</scope>
</reference>
<dbReference type="PANTHER" id="PTHR22166:SF13">
    <property type="entry name" value="ENDOPLASMIC RETICULUM JUNCTION FORMATION PROTEIN LUNAPARK-A"/>
    <property type="match status" value="1"/>
</dbReference>
<dbReference type="PANTHER" id="PTHR22166">
    <property type="entry name" value="ENDOPLASMIC RETICULUM JUNCTION FORMATION PROTEIN LUNAPARK"/>
    <property type="match status" value="1"/>
</dbReference>
<keyword evidence="4" id="KW-0812">Transmembrane</keyword>
<sequence>MVPCFLKTELNVCLQSLIVSHLFFFGQTKPSTVEVLEGIDKDIQACEECQELYQKQLKLWVWRLLQYSSLLYLMASIIVYLWYLPEQMIGKVILVLPFVVFPLFVWLLRKGLLTLFKRRTEKNNEKLEDLKSQKRKMLLEVMETETYKTAKIILERFDPDSKTKVSIPSSSEPTNSLNPPPPQLRQRNVTPRPPVAVTPAAARPLLAPGATHAGPPLHSAPGGPPERILSAEAAQQSLMKRPMTPGTPVPGVGMHPPGPPLARPVLPRDRGTMDRVIEYFVGDGPQNRYALICQQCLTHNGMALKEEFEYVAFRCAYCYVLNPARKTRPQAPRLSEVTAEAKTPSHAPIPTSPTPVEPAPVEPAPAPEADESPATSGMSLRNLIILVPKYTAQKNSWTVCGATWRWWMERDMMFQMCSIGFRSGEWVGQSLASMPSSCRNC</sequence>
<organism evidence="7 8">
    <name type="scientific">Oncorhynchus mykiss</name>
    <name type="common">Rainbow trout</name>
    <name type="synonym">Salmo gairdneri</name>
    <dbReference type="NCBI Taxonomy" id="8022"/>
    <lineage>
        <taxon>Eukaryota</taxon>
        <taxon>Metazoa</taxon>
        <taxon>Chordata</taxon>
        <taxon>Craniata</taxon>
        <taxon>Vertebrata</taxon>
        <taxon>Euteleostomi</taxon>
        <taxon>Actinopterygii</taxon>
        <taxon>Neopterygii</taxon>
        <taxon>Teleostei</taxon>
        <taxon>Protacanthopterygii</taxon>
        <taxon>Salmoniformes</taxon>
        <taxon>Salmonidae</taxon>
        <taxon>Salmoninae</taxon>
        <taxon>Oncorhynchus</taxon>
    </lineage>
</organism>
<evidence type="ECO:0000259" key="6">
    <source>
        <dbReference type="Pfam" id="PF10058"/>
    </source>
</evidence>
<dbReference type="Pfam" id="PF10058">
    <property type="entry name" value="Zn_ribbon_10"/>
    <property type="match status" value="1"/>
</dbReference>
<dbReference type="GO" id="GO:0008270">
    <property type="term" value="F:zinc ion binding"/>
    <property type="evidence" value="ECO:0007669"/>
    <property type="project" value="UniProtKB-KW"/>
</dbReference>
<evidence type="ECO:0000313" key="8">
    <source>
        <dbReference type="Proteomes" id="UP000694395"/>
    </source>
</evidence>
<feature type="transmembrane region" description="Helical" evidence="4">
    <location>
        <begin position="64"/>
        <end position="83"/>
    </location>
</feature>
<comment type="subunit">
    <text evidence="3 4">Homodimer; homodimerization requires the C4-type zinc finger motif and decreases during mitosis in a phosphorylation-dependent manner.</text>
</comment>
<dbReference type="Proteomes" id="UP000694395">
    <property type="component" value="Chromosome 3"/>
</dbReference>
<reference evidence="7" key="2">
    <citation type="submission" date="2025-08" db="UniProtKB">
        <authorList>
            <consortium name="Ensembl"/>
        </authorList>
    </citation>
    <scope>IDENTIFICATION</scope>
</reference>
<proteinExistence type="inferred from homology"/>
<keyword evidence="4" id="KW-1133">Transmembrane helix</keyword>
<accession>A0A8C7RK08</accession>